<feature type="region of interest" description="Disordered" evidence="1">
    <location>
        <begin position="44"/>
        <end position="66"/>
    </location>
</feature>
<keyword evidence="3" id="KW-0732">Signal</keyword>
<proteinExistence type="predicted"/>
<sequence length="132" mass="13668">MAAALLFLYLIFSCLFITISACGDGPRAGGGGFGRKCNHTSDSRIPFHRHNSTSGGRTVGESSGGFGQEYNHTNDSKIAVHTSNTAASNNCSIQSSNSTSTDSPSTGSIMINQGTGAFTLLITLTAIVLVMC</sequence>
<name>A0AAD4S1T5_9MAGN</name>
<dbReference type="EMBL" id="JAJJMB010015809">
    <property type="protein sequence ID" value="KAI3851860.1"/>
    <property type="molecule type" value="Genomic_DNA"/>
</dbReference>
<organism evidence="4 5">
    <name type="scientific">Papaver atlanticum</name>
    <dbReference type="NCBI Taxonomy" id="357466"/>
    <lineage>
        <taxon>Eukaryota</taxon>
        <taxon>Viridiplantae</taxon>
        <taxon>Streptophyta</taxon>
        <taxon>Embryophyta</taxon>
        <taxon>Tracheophyta</taxon>
        <taxon>Spermatophyta</taxon>
        <taxon>Magnoliopsida</taxon>
        <taxon>Ranunculales</taxon>
        <taxon>Papaveraceae</taxon>
        <taxon>Papaveroideae</taxon>
        <taxon>Papaver</taxon>
    </lineage>
</organism>
<keyword evidence="2" id="KW-0472">Membrane</keyword>
<dbReference type="Proteomes" id="UP001202328">
    <property type="component" value="Unassembled WGS sequence"/>
</dbReference>
<comment type="caution">
    <text evidence="4">The sequence shown here is derived from an EMBL/GenBank/DDBJ whole genome shotgun (WGS) entry which is preliminary data.</text>
</comment>
<keyword evidence="5" id="KW-1185">Reference proteome</keyword>
<feature type="transmembrane region" description="Helical" evidence="2">
    <location>
        <begin position="109"/>
        <end position="131"/>
    </location>
</feature>
<keyword evidence="2" id="KW-1133">Transmembrane helix</keyword>
<evidence type="ECO:0000256" key="2">
    <source>
        <dbReference type="SAM" id="Phobius"/>
    </source>
</evidence>
<dbReference type="AlphaFoldDB" id="A0AAD4S1T5"/>
<evidence type="ECO:0000256" key="3">
    <source>
        <dbReference type="SAM" id="SignalP"/>
    </source>
</evidence>
<gene>
    <name evidence="4" type="ORF">MKW98_019859</name>
</gene>
<evidence type="ECO:0000313" key="5">
    <source>
        <dbReference type="Proteomes" id="UP001202328"/>
    </source>
</evidence>
<feature type="chain" id="PRO_5042077754" evidence="3">
    <location>
        <begin position="22"/>
        <end position="132"/>
    </location>
</feature>
<feature type="signal peptide" evidence="3">
    <location>
        <begin position="1"/>
        <end position="21"/>
    </location>
</feature>
<evidence type="ECO:0000256" key="1">
    <source>
        <dbReference type="SAM" id="MobiDB-lite"/>
    </source>
</evidence>
<keyword evidence="2" id="KW-0812">Transmembrane</keyword>
<accession>A0AAD4S1T5</accession>
<evidence type="ECO:0000313" key="4">
    <source>
        <dbReference type="EMBL" id="KAI3851860.1"/>
    </source>
</evidence>
<protein>
    <submittedName>
        <fullName evidence="4">Uncharacterized protein</fullName>
    </submittedName>
</protein>
<reference evidence="4" key="1">
    <citation type="submission" date="2022-04" db="EMBL/GenBank/DDBJ databases">
        <title>A functionally conserved STORR gene fusion in Papaver species that diverged 16.8 million years ago.</title>
        <authorList>
            <person name="Catania T."/>
        </authorList>
    </citation>
    <scope>NUCLEOTIDE SEQUENCE</scope>
    <source>
        <strain evidence="4">S-188037</strain>
    </source>
</reference>